<dbReference type="NCBIfam" id="NF033516">
    <property type="entry name" value="transpos_IS3"/>
    <property type="match status" value="1"/>
</dbReference>
<accession>A0A9W6LAJ1</accession>
<evidence type="ECO:0000259" key="1">
    <source>
        <dbReference type="PROSITE" id="PS50994"/>
    </source>
</evidence>
<dbReference type="AlphaFoldDB" id="A0A9W6LAJ1"/>
<dbReference type="Pfam" id="PF00665">
    <property type="entry name" value="rve"/>
    <property type="match status" value="1"/>
</dbReference>
<dbReference type="PANTHER" id="PTHR46889:SF4">
    <property type="entry name" value="TRANSPOSASE INSO FOR INSERTION SEQUENCE ELEMENT IS911B-RELATED"/>
    <property type="match status" value="1"/>
</dbReference>
<organism evidence="3 4">
    <name type="scientific">Geobacter hydrogenophilus</name>
    <dbReference type="NCBI Taxonomy" id="40983"/>
    <lineage>
        <taxon>Bacteria</taxon>
        <taxon>Pseudomonadati</taxon>
        <taxon>Thermodesulfobacteriota</taxon>
        <taxon>Desulfuromonadia</taxon>
        <taxon>Geobacterales</taxon>
        <taxon>Geobacteraceae</taxon>
        <taxon>Geobacter</taxon>
    </lineage>
</organism>
<proteinExistence type="predicted"/>
<dbReference type="InterPro" id="IPR036397">
    <property type="entry name" value="RNaseH_sf"/>
</dbReference>
<dbReference type="InterPro" id="IPR048020">
    <property type="entry name" value="Transpos_IS3"/>
</dbReference>
<dbReference type="InterPro" id="IPR025948">
    <property type="entry name" value="HTH-like_dom"/>
</dbReference>
<dbReference type="PROSITE" id="PS50994">
    <property type="entry name" value="INTEGRASE"/>
    <property type="match status" value="1"/>
</dbReference>
<keyword evidence="4" id="KW-1185">Reference proteome</keyword>
<dbReference type="EMBL" id="BSDS01000001">
    <property type="protein sequence ID" value="GLI37287.1"/>
    <property type="molecule type" value="Genomic_DNA"/>
</dbReference>
<dbReference type="Gene3D" id="3.30.420.10">
    <property type="entry name" value="Ribonuclease H-like superfamily/Ribonuclease H"/>
    <property type="match status" value="1"/>
</dbReference>
<reference evidence="3" key="1">
    <citation type="submission" date="2022-12" db="EMBL/GenBank/DDBJ databases">
        <title>Reference genome sequencing for broad-spectrum identification of bacterial and archaeal isolates by mass spectrometry.</title>
        <authorList>
            <person name="Sekiguchi Y."/>
            <person name="Tourlousse D.M."/>
        </authorList>
    </citation>
    <scope>NUCLEOTIDE SEQUENCE</scope>
    <source>
        <strain evidence="3">H2</strain>
    </source>
</reference>
<gene>
    <name evidence="2" type="ORF">GHYDROH2_07850</name>
    <name evidence="3" type="ORF">GHYDROH2_07880</name>
</gene>
<dbReference type="EMBL" id="BSDS01000001">
    <property type="protein sequence ID" value="GLI37284.1"/>
    <property type="molecule type" value="Genomic_DNA"/>
</dbReference>
<dbReference type="InterPro" id="IPR050900">
    <property type="entry name" value="Transposase_IS3/IS150/IS904"/>
</dbReference>
<comment type="caution">
    <text evidence="3">The sequence shown here is derived from an EMBL/GenBank/DDBJ whole genome shotgun (WGS) entry which is preliminary data.</text>
</comment>
<dbReference type="Pfam" id="PF13276">
    <property type="entry name" value="HTH_21"/>
    <property type="match status" value="1"/>
</dbReference>
<evidence type="ECO:0000313" key="4">
    <source>
        <dbReference type="Proteomes" id="UP001144352"/>
    </source>
</evidence>
<protein>
    <submittedName>
        <fullName evidence="3">Integrase</fullName>
    </submittedName>
</protein>
<dbReference type="SUPFAM" id="SSF53098">
    <property type="entry name" value="Ribonuclease H-like"/>
    <property type="match status" value="1"/>
</dbReference>
<evidence type="ECO:0000313" key="3">
    <source>
        <dbReference type="EMBL" id="GLI37287.1"/>
    </source>
</evidence>
<evidence type="ECO:0000313" key="2">
    <source>
        <dbReference type="EMBL" id="GLI37284.1"/>
    </source>
</evidence>
<dbReference type="InterPro" id="IPR012337">
    <property type="entry name" value="RNaseH-like_sf"/>
</dbReference>
<feature type="domain" description="Integrase catalytic" evidence="1">
    <location>
        <begin position="111"/>
        <end position="271"/>
    </location>
</feature>
<dbReference type="GO" id="GO:0015074">
    <property type="term" value="P:DNA integration"/>
    <property type="evidence" value="ECO:0007669"/>
    <property type="project" value="InterPro"/>
</dbReference>
<sequence length="277" mass="31807">MIAAGHPEVSIERRCELLGLPRSTYYRGPATGLRDGDLELMRRIDELYLEQPWAGSRTMATLLSSSDEVVGRKRISRLMRLMGIESVAPKPGTSKRHPQHQVYPYLLRGLTIDRPNHVWAADITYIPMAKGFMYLVAIMDWSTRKVLSWRLSNTLDSRFCVEALNEALNRFGTPEIFNTDQGCQFTSEAFTSVLTANGIRISMDGKGRCLDNVFVERLWRTLKYERLYLKSFDSGIELSRELTSWFSWYNSVRPHQSLKKRTPDQVYFAGLPEKKAA</sequence>
<dbReference type="InterPro" id="IPR001584">
    <property type="entry name" value="Integrase_cat-core"/>
</dbReference>
<name>A0A9W6LAJ1_9BACT</name>
<dbReference type="PANTHER" id="PTHR46889">
    <property type="entry name" value="TRANSPOSASE INSF FOR INSERTION SEQUENCE IS3B-RELATED"/>
    <property type="match status" value="1"/>
</dbReference>
<dbReference type="Proteomes" id="UP001144352">
    <property type="component" value="Unassembled WGS sequence"/>
</dbReference>
<dbReference type="GO" id="GO:0003676">
    <property type="term" value="F:nucleic acid binding"/>
    <property type="evidence" value="ECO:0007669"/>
    <property type="project" value="InterPro"/>
</dbReference>